<sequence length="388" mass="44633">MRTFLKSRIQTFTTFEALPHYLKFIGTFVYHQYLTWDNKNQHPTPTPKIKLIPWYVQSVLVLLMACVVAVKAISEILAYTKDPEITVITWLMFVLYEGMFVLCVANIWTYLFKMHEFCFGLPNLWRMKYAADAVIRPSSENFKFDFVGLIFHGLIPSAVTCPITVAALTFHLERDDPTYHIYRHVTFLPPYLQLSVRVATMFFTCLQCVTVLFLSTIFCLTIVEAFLTCQTTLVSSSTKNLFNFDTDFAKYRQLTILAKVTNDIMYYPIPVAFLTILLCCIVCGHMLLKLTGVVPIELTLLAGIVLTILILILLYVVRQFGDVFYQSSDIIRAWKLRAAGESKCRTRQVQSCRKVTIEVGPFFFVRKETTLKMISEIAYYTISLVISV</sequence>
<keyword evidence="3" id="KW-1185">Reference proteome</keyword>
<evidence type="ECO:0000313" key="2">
    <source>
        <dbReference type="EMBL" id="OXA38208.1"/>
    </source>
</evidence>
<dbReference type="AlphaFoldDB" id="A0A226D083"/>
<keyword evidence="1" id="KW-0472">Membrane</keyword>
<feature type="transmembrane region" description="Helical" evidence="1">
    <location>
        <begin position="294"/>
        <end position="317"/>
    </location>
</feature>
<evidence type="ECO:0000256" key="1">
    <source>
        <dbReference type="SAM" id="Phobius"/>
    </source>
</evidence>
<reference evidence="2 3" key="1">
    <citation type="submission" date="2015-12" db="EMBL/GenBank/DDBJ databases">
        <title>The genome of Folsomia candida.</title>
        <authorList>
            <person name="Faddeeva A."/>
            <person name="Derks M.F."/>
            <person name="Anvar Y."/>
            <person name="Smit S."/>
            <person name="Van Straalen N."/>
            <person name="Roelofs D."/>
        </authorList>
    </citation>
    <scope>NUCLEOTIDE SEQUENCE [LARGE SCALE GENOMIC DNA]</scope>
    <source>
        <strain evidence="2 3">VU population</strain>
        <tissue evidence="2">Whole body</tissue>
    </source>
</reference>
<keyword evidence="1" id="KW-0812">Transmembrane</keyword>
<feature type="transmembrane region" description="Helical" evidence="1">
    <location>
        <begin position="264"/>
        <end position="288"/>
    </location>
</feature>
<evidence type="ECO:0008006" key="4">
    <source>
        <dbReference type="Google" id="ProtNLM"/>
    </source>
</evidence>
<evidence type="ECO:0000313" key="3">
    <source>
        <dbReference type="Proteomes" id="UP000198287"/>
    </source>
</evidence>
<feature type="transmembrane region" description="Helical" evidence="1">
    <location>
        <begin position="198"/>
        <end position="223"/>
    </location>
</feature>
<proteinExistence type="predicted"/>
<dbReference type="EMBL" id="LNIX01000047">
    <property type="protein sequence ID" value="OXA38208.1"/>
    <property type="molecule type" value="Genomic_DNA"/>
</dbReference>
<gene>
    <name evidence="2" type="ORF">Fcan01_26998</name>
</gene>
<keyword evidence="1" id="KW-1133">Transmembrane helix</keyword>
<feature type="transmembrane region" description="Helical" evidence="1">
    <location>
        <begin position="146"/>
        <end position="170"/>
    </location>
</feature>
<dbReference type="Proteomes" id="UP000198287">
    <property type="component" value="Unassembled WGS sequence"/>
</dbReference>
<feature type="transmembrane region" description="Helical" evidence="1">
    <location>
        <begin position="54"/>
        <end position="73"/>
    </location>
</feature>
<organism evidence="2 3">
    <name type="scientific">Folsomia candida</name>
    <name type="common">Springtail</name>
    <dbReference type="NCBI Taxonomy" id="158441"/>
    <lineage>
        <taxon>Eukaryota</taxon>
        <taxon>Metazoa</taxon>
        <taxon>Ecdysozoa</taxon>
        <taxon>Arthropoda</taxon>
        <taxon>Hexapoda</taxon>
        <taxon>Collembola</taxon>
        <taxon>Entomobryomorpha</taxon>
        <taxon>Isotomoidea</taxon>
        <taxon>Isotomidae</taxon>
        <taxon>Proisotominae</taxon>
        <taxon>Folsomia</taxon>
    </lineage>
</organism>
<comment type="caution">
    <text evidence="2">The sequence shown here is derived from an EMBL/GenBank/DDBJ whole genome shotgun (WGS) entry which is preliminary data.</text>
</comment>
<name>A0A226D083_FOLCA</name>
<feature type="transmembrane region" description="Helical" evidence="1">
    <location>
        <begin position="85"/>
        <end position="111"/>
    </location>
</feature>
<accession>A0A226D083</accession>
<protein>
    <recommendedName>
        <fullName evidence="4">Odorant receptor</fullName>
    </recommendedName>
</protein>